<geneLocation type="plasmid" evidence="1">
    <name>p19051-FIIK</name>
</geneLocation>
<name>A0A6H1PTH9_KLEPN</name>
<keyword evidence="1" id="KW-0614">Plasmid</keyword>
<organism evidence="1">
    <name type="scientific">Klebsiella pneumoniae</name>
    <dbReference type="NCBI Taxonomy" id="573"/>
    <lineage>
        <taxon>Bacteria</taxon>
        <taxon>Pseudomonadati</taxon>
        <taxon>Pseudomonadota</taxon>
        <taxon>Gammaproteobacteria</taxon>
        <taxon>Enterobacterales</taxon>
        <taxon>Enterobacteriaceae</taxon>
        <taxon>Klebsiella/Raoultella group</taxon>
        <taxon>Klebsiella</taxon>
        <taxon>Klebsiella pneumoniae complex</taxon>
    </lineage>
</organism>
<sequence>MVLPGDLQSCRHQHTAVKTGHNAGILAVHPTVRFSWKLSKSSR</sequence>
<proteinExistence type="predicted"/>
<dbReference type="AlphaFoldDB" id="A0A6H1PTH9"/>
<evidence type="ECO:0000313" key="1">
    <source>
        <dbReference type="EMBL" id="QIZ17570.1"/>
    </source>
</evidence>
<protein>
    <submittedName>
        <fullName evidence="1">Uncharacterized protein</fullName>
    </submittedName>
</protein>
<accession>A0A6H1PTH9</accession>
<dbReference type="EMBL" id="MN823997">
    <property type="protein sequence ID" value="QIZ17570.1"/>
    <property type="molecule type" value="Genomic_DNA"/>
</dbReference>
<reference evidence="1" key="1">
    <citation type="submission" date="2019-12" db="EMBL/GenBank/DDBJ databases">
        <authorList>
            <person name="Zhou D."/>
        </authorList>
    </citation>
    <scope>NUCLEOTIDE SEQUENCE</scope>
    <source>
        <strain evidence="1">111119051</strain>
        <plasmid evidence="1">p19051-FIIK</plasmid>
    </source>
</reference>